<name>A0A3S0VUC4_9MICO</name>
<sequence>MGAKATTVYDVAEHAGVSIATVSRVLRRPGDVRDSTRERVLASVKALGYVPSASARGLAARRTGVVGLFFPDFDAMRETTAFVPDRSGAVPVVADPPAEDATGSDLLYFDEVLRGAEIEAWRNGLVLLVGVGRGEDSLSIVSDIAGRVDGLAVLAGSVPDEMLEHIARRIPVVLIAGPRRDDEFDHVSVDNRAGMRALADHVFDTREIDGVLYVRGVASTPDDAERFDGFSEALSARAVADRPGLSVVSAEFSRERARVIGSSLASSGHIPDAVICANDQMALGILDAFRDHGVDVPRRVLVAGFDGIDAGRHSEPRLTTVEQPMEDLGRAAVHVLTQRLANPSQPPVTLRLPVKVLVRESTTPGPPTPRG</sequence>
<dbReference type="AlphaFoldDB" id="A0A3S0VUC4"/>
<keyword evidence="7" id="KW-1185">Reference proteome</keyword>
<dbReference type="PROSITE" id="PS00356">
    <property type="entry name" value="HTH_LACI_1"/>
    <property type="match status" value="1"/>
</dbReference>
<protein>
    <submittedName>
        <fullName evidence="6">LacI family transcriptional regulator</fullName>
    </submittedName>
</protein>
<dbReference type="InterPro" id="IPR046335">
    <property type="entry name" value="LacI/GalR-like_sensor"/>
</dbReference>
<dbReference type="Pfam" id="PF00356">
    <property type="entry name" value="LacI"/>
    <property type="match status" value="1"/>
</dbReference>
<evidence type="ECO:0000256" key="1">
    <source>
        <dbReference type="ARBA" id="ARBA00022491"/>
    </source>
</evidence>
<feature type="domain" description="HTH lacI-type" evidence="5">
    <location>
        <begin position="6"/>
        <end position="60"/>
    </location>
</feature>
<dbReference type="PANTHER" id="PTHR30146">
    <property type="entry name" value="LACI-RELATED TRANSCRIPTIONAL REPRESSOR"/>
    <property type="match status" value="1"/>
</dbReference>
<dbReference type="CDD" id="cd06267">
    <property type="entry name" value="PBP1_LacI_sugar_binding-like"/>
    <property type="match status" value="1"/>
</dbReference>
<dbReference type="GO" id="GO:0003700">
    <property type="term" value="F:DNA-binding transcription factor activity"/>
    <property type="evidence" value="ECO:0007669"/>
    <property type="project" value="TreeGrafter"/>
</dbReference>
<evidence type="ECO:0000256" key="2">
    <source>
        <dbReference type="ARBA" id="ARBA00023015"/>
    </source>
</evidence>
<evidence type="ECO:0000313" key="7">
    <source>
        <dbReference type="Proteomes" id="UP000274909"/>
    </source>
</evidence>
<dbReference type="InterPro" id="IPR000843">
    <property type="entry name" value="HTH_LacI"/>
</dbReference>
<dbReference type="EMBL" id="RZGZ01000002">
    <property type="protein sequence ID" value="RUR01699.1"/>
    <property type="molecule type" value="Genomic_DNA"/>
</dbReference>
<dbReference type="InterPro" id="IPR028082">
    <property type="entry name" value="Peripla_BP_I"/>
</dbReference>
<gene>
    <name evidence="6" type="ORF">ELQ94_09530</name>
</gene>
<accession>A0A3S0VUC4</accession>
<dbReference type="Pfam" id="PF13377">
    <property type="entry name" value="Peripla_BP_3"/>
    <property type="match status" value="1"/>
</dbReference>
<organism evidence="6 7">
    <name type="scientific">Labedella endophytica</name>
    <dbReference type="NCBI Taxonomy" id="1523160"/>
    <lineage>
        <taxon>Bacteria</taxon>
        <taxon>Bacillati</taxon>
        <taxon>Actinomycetota</taxon>
        <taxon>Actinomycetes</taxon>
        <taxon>Micrococcales</taxon>
        <taxon>Microbacteriaceae</taxon>
        <taxon>Labedella</taxon>
    </lineage>
</organism>
<dbReference type="OrthoDB" id="4268837at2"/>
<dbReference type="Proteomes" id="UP000274909">
    <property type="component" value="Unassembled WGS sequence"/>
</dbReference>
<dbReference type="SMART" id="SM00354">
    <property type="entry name" value="HTH_LACI"/>
    <property type="match status" value="1"/>
</dbReference>
<dbReference type="SUPFAM" id="SSF47413">
    <property type="entry name" value="lambda repressor-like DNA-binding domains"/>
    <property type="match status" value="1"/>
</dbReference>
<dbReference type="PANTHER" id="PTHR30146:SF148">
    <property type="entry name" value="HTH-TYPE TRANSCRIPTIONAL REPRESSOR PURR-RELATED"/>
    <property type="match status" value="1"/>
</dbReference>
<proteinExistence type="predicted"/>
<dbReference type="Gene3D" id="3.40.50.2300">
    <property type="match status" value="2"/>
</dbReference>
<evidence type="ECO:0000256" key="3">
    <source>
        <dbReference type="ARBA" id="ARBA00023125"/>
    </source>
</evidence>
<evidence type="ECO:0000256" key="4">
    <source>
        <dbReference type="ARBA" id="ARBA00023163"/>
    </source>
</evidence>
<reference evidence="6 7" key="1">
    <citation type="submission" date="2018-12" db="EMBL/GenBank/DDBJ databases">
        <authorList>
            <person name="Li F."/>
        </authorList>
    </citation>
    <scope>NUCLEOTIDE SEQUENCE [LARGE SCALE GENOMIC DNA]</scope>
    <source>
        <strain evidence="6 7">EGI 6500705</strain>
    </source>
</reference>
<keyword evidence="2" id="KW-0805">Transcription regulation</keyword>
<dbReference type="CDD" id="cd01392">
    <property type="entry name" value="HTH_LacI"/>
    <property type="match status" value="1"/>
</dbReference>
<evidence type="ECO:0000313" key="6">
    <source>
        <dbReference type="EMBL" id="RUR01699.1"/>
    </source>
</evidence>
<keyword evidence="4" id="KW-0804">Transcription</keyword>
<keyword evidence="1" id="KW-0678">Repressor</keyword>
<dbReference type="GO" id="GO:0000976">
    <property type="term" value="F:transcription cis-regulatory region binding"/>
    <property type="evidence" value="ECO:0007669"/>
    <property type="project" value="TreeGrafter"/>
</dbReference>
<dbReference type="PROSITE" id="PS50932">
    <property type="entry name" value="HTH_LACI_2"/>
    <property type="match status" value="1"/>
</dbReference>
<evidence type="ECO:0000259" key="5">
    <source>
        <dbReference type="PROSITE" id="PS50932"/>
    </source>
</evidence>
<comment type="caution">
    <text evidence="6">The sequence shown here is derived from an EMBL/GenBank/DDBJ whole genome shotgun (WGS) entry which is preliminary data.</text>
</comment>
<dbReference type="SUPFAM" id="SSF53822">
    <property type="entry name" value="Periplasmic binding protein-like I"/>
    <property type="match status" value="1"/>
</dbReference>
<keyword evidence="3" id="KW-0238">DNA-binding</keyword>
<dbReference type="Gene3D" id="1.10.260.40">
    <property type="entry name" value="lambda repressor-like DNA-binding domains"/>
    <property type="match status" value="1"/>
</dbReference>
<dbReference type="InterPro" id="IPR010982">
    <property type="entry name" value="Lambda_DNA-bd_dom_sf"/>
</dbReference>